<dbReference type="PROSITE" id="PS51873">
    <property type="entry name" value="TRIAD"/>
    <property type="match status" value="1"/>
</dbReference>
<evidence type="ECO:0000256" key="4">
    <source>
        <dbReference type="ARBA" id="ARBA00012251"/>
    </source>
</evidence>
<dbReference type="GO" id="GO:0031090">
    <property type="term" value="C:organelle membrane"/>
    <property type="evidence" value="ECO:0007669"/>
    <property type="project" value="UniProtKB-ARBA"/>
</dbReference>
<dbReference type="PANTHER" id="PTHR11685">
    <property type="entry name" value="RBR FAMILY RING FINGER AND IBR DOMAIN-CONTAINING"/>
    <property type="match status" value="1"/>
</dbReference>
<dbReference type="SMART" id="SM00591">
    <property type="entry name" value="RWD"/>
    <property type="match status" value="1"/>
</dbReference>
<keyword evidence="9 15" id="KW-0863">Zinc-finger</keyword>
<evidence type="ECO:0000259" key="17">
    <source>
        <dbReference type="PROSITE" id="PS50908"/>
    </source>
</evidence>
<protein>
    <recommendedName>
        <fullName evidence="4">RBR-type E3 ubiquitin transferase</fullName>
        <ecNumber evidence="4">2.3.2.31</ecNumber>
    </recommendedName>
</protein>
<evidence type="ECO:0000256" key="10">
    <source>
        <dbReference type="ARBA" id="ARBA00022786"/>
    </source>
</evidence>
<dbReference type="SUPFAM" id="SSF57850">
    <property type="entry name" value="RING/U-box"/>
    <property type="match status" value="3"/>
</dbReference>
<dbReference type="Pfam" id="PF22191">
    <property type="entry name" value="IBR_1"/>
    <property type="match status" value="1"/>
</dbReference>
<dbReference type="STRING" id="743788.S8FSE0"/>
<dbReference type="PROSITE" id="PS50089">
    <property type="entry name" value="ZF_RING_2"/>
    <property type="match status" value="1"/>
</dbReference>
<dbReference type="HOGENOM" id="CLU_021364_2_2_1"/>
<dbReference type="InterPro" id="IPR006575">
    <property type="entry name" value="RWD_dom"/>
</dbReference>
<evidence type="ECO:0000256" key="1">
    <source>
        <dbReference type="ARBA" id="ARBA00001798"/>
    </source>
</evidence>
<dbReference type="Proteomes" id="UP000015241">
    <property type="component" value="Unassembled WGS sequence"/>
</dbReference>
<dbReference type="FunCoup" id="S8FSE0">
    <property type="interactions" value="129"/>
</dbReference>
<evidence type="ECO:0000259" key="18">
    <source>
        <dbReference type="PROSITE" id="PS51873"/>
    </source>
</evidence>
<evidence type="ECO:0000256" key="9">
    <source>
        <dbReference type="ARBA" id="ARBA00022771"/>
    </source>
</evidence>
<keyword evidence="11" id="KW-0862">Zinc</keyword>
<dbReference type="Gene3D" id="3.10.110.10">
    <property type="entry name" value="Ubiquitin Conjugating Enzyme"/>
    <property type="match status" value="1"/>
</dbReference>
<evidence type="ECO:0000256" key="13">
    <source>
        <dbReference type="ARBA" id="ARBA00023136"/>
    </source>
</evidence>
<dbReference type="InterPro" id="IPR047548">
    <property type="entry name" value="Rcat_RBR_RNF14"/>
</dbReference>
<dbReference type="GO" id="GO:0016567">
    <property type="term" value="P:protein ubiquitination"/>
    <property type="evidence" value="ECO:0007669"/>
    <property type="project" value="InterPro"/>
</dbReference>
<dbReference type="Gene3D" id="3.30.40.10">
    <property type="entry name" value="Zinc/RING finger domain, C3HC4 (zinc finger)"/>
    <property type="match status" value="1"/>
</dbReference>
<feature type="domain" description="RING-type" evidence="16">
    <location>
        <begin position="208"/>
        <end position="253"/>
    </location>
</feature>
<dbReference type="Gene3D" id="1.20.120.1750">
    <property type="match status" value="1"/>
</dbReference>
<accession>S8FSE0</accession>
<evidence type="ECO:0000256" key="14">
    <source>
        <dbReference type="ARBA" id="ARBA00044508"/>
    </source>
</evidence>
<evidence type="ECO:0000256" key="15">
    <source>
        <dbReference type="PROSITE-ProRule" id="PRU00175"/>
    </source>
</evidence>
<sequence>MASQSSIGDTAADLAECAVLQGEEWEVLESIYPDCVSGDPSSGLVKLEVPIEFPEPKAIYVVSDRKEAPSAGFSSEPAGAGPSSVPASPLLSLATLPPILLDVLLPATYPYSPPIIQSLHATHSWLPLDRKLQRMLLETWQDGEGVLYSWIETIRSGEFLDSLDMLCDMKGQEAIRIRHPAPHALLPVLKAYDQSTQLTRFSQASYECQICLTSIKGARCILLSCSHVFCRACLEDFWGLCITEGDIGHAGCPDPQCVKAGREANEEEIRRVVTEEEVQRWKWLREKRDLEKDPSIIHCPMSFCQRPVPKPTNVDDGSGWERLRECPDCGYSFCAYCRRTWHGPLSDCPMSMTESFVLEYLALPEGSAEREVLERRFGRNNIRKLVMKYEEEQANKQWLEHSTMSCPSCHVHVEKSLGCNHMTCAKCKTHFCYRCGDKLQASNPYIHFSTPGHSCYSKLFDFQSIEDDEWQPVEAIELEL</sequence>
<comment type="subcellular location">
    <subcellularLocation>
        <location evidence="2">Membrane</location>
        <topology evidence="2">Single-pass membrane protein</topology>
    </subcellularLocation>
</comment>
<dbReference type="InterPro" id="IPR013083">
    <property type="entry name" value="Znf_RING/FYVE/PHD"/>
</dbReference>
<dbReference type="InterPro" id="IPR002867">
    <property type="entry name" value="IBR_dom"/>
</dbReference>
<name>S8FSE0_FOMSC</name>
<evidence type="ECO:0000256" key="2">
    <source>
        <dbReference type="ARBA" id="ARBA00004167"/>
    </source>
</evidence>
<evidence type="ECO:0000256" key="6">
    <source>
        <dbReference type="ARBA" id="ARBA00022692"/>
    </source>
</evidence>
<dbReference type="InterPro" id="IPR016135">
    <property type="entry name" value="UBQ-conjugating_enzyme/RWD"/>
</dbReference>
<gene>
    <name evidence="19" type="ORF">FOMPIDRAFT_1057980</name>
</gene>
<evidence type="ECO:0000256" key="12">
    <source>
        <dbReference type="ARBA" id="ARBA00022989"/>
    </source>
</evidence>
<evidence type="ECO:0000259" key="16">
    <source>
        <dbReference type="PROSITE" id="PS50089"/>
    </source>
</evidence>
<comment type="similarity">
    <text evidence="14">Belongs to the RBR family. RNF14 subfamily.</text>
</comment>
<evidence type="ECO:0000313" key="19">
    <source>
        <dbReference type="EMBL" id="EPT04131.1"/>
    </source>
</evidence>
<dbReference type="InterPro" id="IPR017907">
    <property type="entry name" value="Znf_RING_CS"/>
</dbReference>
<dbReference type="EC" id="2.3.2.31" evidence="4"/>
<organism evidence="19 20">
    <name type="scientific">Fomitopsis schrenkii</name>
    <name type="common">Brown rot fungus</name>
    <dbReference type="NCBI Taxonomy" id="2126942"/>
    <lineage>
        <taxon>Eukaryota</taxon>
        <taxon>Fungi</taxon>
        <taxon>Dikarya</taxon>
        <taxon>Basidiomycota</taxon>
        <taxon>Agaricomycotina</taxon>
        <taxon>Agaricomycetes</taxon>
        <taxon>Polyporales</taxon>
        <taxon>Fomitopsis</taxon>
    </lineage>
</organism>
<evidence type="ECO:0000256" key="7">
    <source>
        <dbReference type="ARBA" id="ARBA00022723"/>
    </source>
</evidence>
<evidence type="ECO:0000313" key="20">
    <source>
        <dbReference type="Proteomes" id="UP000015241"/>
    </source>
</evidence>
<dbReference type="InterPro" id="IPR044066">
    <property type="entry name" value="TRIAD_supradom"/>
</dbReference>
<feature type="domain" description="RWD" evidence="17">
    <location>
        <begin position="23"/>
        <end position="163"/>
    </location>
</feature>
<evidence type="ECO:0000256" key="3">
    <source>
        <dbReference type="ARBA" id="ARBA00004906"/>
    </source>
</evidence>
<dbReference type="SMART" id="SM00647">
    <property type="entry name" value="IBR"/>
    <property type="match status" value="2"/>
</dbReference>
<dbReference type="PROSITE" id="PS00518">
    <property type="entry name" value="ZF_RING_1"/>
    <property type="match status" value="1"/>
</dbReference>
<dbReference type="GO" id="GO:0005737">
    <property type="term" value="C:cytoplasm"/>
    <property type="evidence" value="ECO:0007669"/>
    <property type="project" value="UniProtKB-ARBA"/>
</dbReference>
<dbReference type="PROSITE" id="PS50908">
    <property type="entry name" value="RWD"/>
    <property type="match status" value="1"/>
</dbReference>
<dbReference type="GO" id="GO:0008270">
    <property type="term" value="F:zinc ion binding"/>
    <property type="evidence" value="ECO:0007669"/>
    <property type="project" value="UniProtKB-KW"/>
</dbReference>
<keyword evidence="8" id="KW-0677">Repeat</keyword>
<dbReference type="AlphaFoldDB" id="S8FSE0"/>
<dbReference type="SUPFAM" id="SSF54495">
    <property type="entry name" value="UBC-like"/>
    <property type="match status" value="1"/>
</dbReference>
<dbReference type="OrthoDB" id="1431934at2759"/>
<proteinExistence type="inferred from homology"/>
<dbReference type="GO" id="GO:0061630">
    <property type="term" value="F:ubiquitin protein ligase activity"/>
    <property type="evidence" value="ECO:0007669"/>
    <property type="project" value="UniProtKB-EC"/>
</dbReference>
<dbReference type="EMBL" id="KE504127">
    <property type="protein sequence ID" value="EPT04131.1"/>
    <property type="molecule type" value="Genomic_DNA"/>
</dbReference>
<dbReference type="Pfam" id="PF05773">
    <property type="entry name" value="RWD"/>
    <property type="match status" value="1"/>
</dbReference>
<keyword evidence="10" id="KW-0833">Ubl conjugation pathway</keyword>
<dbReference type="CDD" id="cd20341">
    <property type="entry name" value="BRcat_RBR_RNF14"/>
    <property type="match status" value="1"/>
</dbReference>
<keyword evidence="6" id="KW-0812">Transmembrane</keyword>
<evidence type="ECO:0000256" key="11">
    <source>
        <dbReference type="ARBA" id="ARBA00022833"/>
    </source>
</evidence>
<comment type="pathway">
    <text evidence="3">Protein modification; protein ubiquitination.</text>
</comment>
<keyword evidence="7" id="KW-0479">Metal-binding</keyword>
<dbReference type="Pfam" id="PF01485">
    <property type="entry name" value="IBR"/>
    <property type="match status" value="1"/>
</dbReference>
<comment type="catalytic activity">
    <reaction evidence="1">
        <text>[E2 ubiquitin-conjugating enzyme]-S-ubiquitinyl-L-cysteine + [acceptor protein]-L-lysine = [E2 ubiquitin-conjugating enzyme]-L-cysteine + [acceptor protein]-N(6)-ubiquitinyl-L-lysine.</text>
        <dbReference type="EC" id="2.3.2.31"/>
    </reaction>
</comment>
<reference evidence="19 20" key="1">
    <citation type="journal article" date="2012" name="Science">
        <title>The Paleozoic origin of enzymatic lignin decomposition reconstructed from 31 fungal genomes.</title>
        <authorList>
            <person name="Floudas D."/>
            <person name="Binder M."/>
            <person name="Riley R."/>
            <person name="Barry K."/>
            <person name="Blanchette R.A."/>
            <person name="Henrissat B."/>
            <person name="Martinez A.T."/>
            <person name="Otillar R."/>
            <person name="Spatafora J.W."/>
            <person name="Yadav J.S."/>
            <person name="Aerts A."/>
            <person name="Benoit I."/>
            <person name="Boyd A."/>
            <person name="Carlson A."/>
            <person name="Copeland A."/>
            <person name="Coutinho P.M."/>
            <person name="de Vries R.P."/>
            <person name="Ferreira P."/>
            <person name="Findley K."/>
            <person name="Foster B."/>
            <person name="Gaskell J."/>
            <person name="Glotzer D."/>
            <person name="Gorecki P."/>
            <person name="Heitman J."/>
            <person name="Hesse C."/>
            <person name="Hori C."/>
            <person name="Igarashi K."/>
            <person name="Jurgens J.A."/>
            <person name="Kallen N."/>
            <person name="Kersten P."/>
            <person name="Kohler A."/>
            <person name="Kuees U."/>
            <person name="Kumar T.K.A."/>
            <person name="Kuo A."/>
            <person name="LaButti K."/>
            <person name="Larrondo L.F."/>
            <person name="Lindquist E."/>
            <person name="Ling A."/>
            <person name="Lombard V."/>
            <person name="Lucas S."/>
            <person name="Lundell T."/>
            <person name="Martin R."/>
            <person name="McLaughlin D.J."/>
            <person name="Morgenstern I."/>
            <person name="Morin E."/>
            <person name="Murat C."/>
            <person name="Nagy L.G."/>
            <person name="Nolan M."/>
            <person name="Ohm R.A."/>
            <person name="Patyshakuliyeva A."/>
            <person name="Rokas A."/>
            <person name="Ruiz-Duenas F.J."/>
            <person name="Sabat G."/>
            <person name="Salamov A."/>
            <person name="Samejima M."/>
            <person name="Schmutz J."/>
            <person name="Slot J.C."/>
            <person name="St John F."/>
            <person name="Stenlid J."/>
            <person name="Sun H."/>
            <person name="Sun S."/>
            <person name="Syed K."/>
            <person name="Tsang A."/>
            <person name="Wiebenga A."/>
            <person name="Young D."/>
            <person name="Pisabarro A."/>
            <person name="Eastwood D.C."/>
            <person name="Martin F."/>
            <person name="Cullen D."/>
            <person name="Grigoriev I.V."/>
            <person name="Hibbett D.S."/>
        </authorList>
    </citation>
    <scope>NUCLEOTIDE SEQUENCE</scope>
    <source>
        <strain evidence="20">FP-58527</strain>
    </source>
</reference>
<dbReference type="InParanoid" id="S8FSE0"/>
<keyword evidence="20" id="KW-1185">Reference proteome</keyword>
<dbReference type="FunFam" id="3.30.40.10:FF:000051">
    <property type="entry name" value="RBR-type E3 ubiquitin transferase"/>
    <property type="match status" value="1"/>
</dbReference>
<dbReference type="eggNOG" id="KOG1814">
    <property type="taxonomic scope" value="Eukaryota"/>
</dbReference>
<dbReference type="InterPro" id="IPR001841">
    <property type="entry name" value="Znf_RING"/>
</dbReference>
<keyword evidence="13" id="KW-0472">Membrane</keyword>
<evidence type="ECO:0000256" key="5">
    <source>
        <dbReference type="ARBA" id="ARBA00022679"/>
    </source>
</evidence>
<dbReference type="CDD" id="cd23820">
    <property type="entry name" value="RWD_RNF14"/>
    <property type="match status" value="1"/>
</dbReference>
<evidence type="ECO:0000256" key="8">
    <source>
        <dbReference type="ARBA" id="ARBA00022737"/>
    </source>
</evidence>
<keyword evidence="12" id="KW-1133">Transmembrane helix</keyword>
<dbReference type="CDD" id="cd20354">
    <property type="entry name" value="Rcat_RBR_RNF14"/>
    <property type="match status" value="1"/>
</dbReference>
<dbReference type="CDD" id="cd23134">
    <property type="entry name" value="RING-HC_ITT1-like"/>
    <property type="match status" value="1"/>
</dbReference>
<keyword evidence="5" id="KW-0808">Transferase</keyword>
<feature type="domain" description="RING-type" evidence="18">
    <location>
        <begin position="204"/>
        <end position="459"/>
    </location>
</feature>
<dbReference type="InterPro" id="IPR031127">
    <property type="entry name" value="E3_UB_ligase_RBR"/>
</dbReference>